<dbReference type="SUPFAM" id="SSF54001">
    <property type="entry name" value="Cysteine proteinases"/>
    <property type="match status" value="1"/>
</dbReference>
<evidence type="ECO:0000256" key="1">
    <source>
        <dbReference type="ARBA" id="ARBA00007074"/>
    </source>
</evidence>
<dbReference type="RefSeq" id="WP_007060362.1">
    <property type="nucleotide sequence ID" value="NZ_ACVI01000018.1"/>
</dbReference>
<keyword evidence="5" id="KW-0788">Thiol protease</keyword>
<feature type="chain" id="PRO_5002967358" evidence="7">
    <location>
        <begin position="25"/>
        <end position="351"/>
    </location>
</feature>
<protein>
    <submittedName>
        <fullName evidence="9">NLP/P60 protein</fullName>
    </submittedName>
</protein>
<evidence type="ECO:0000259" key="8">
    <source>
        <dbReference type="PROSITE" id="PS51935"/>
    </source>
</evidence>
<gene>
    <name evidence="9" type="ORF">CcarbDRAFT_1477</name>
</gene>
<organism evidence="9 10">
    <name type="scientific">Clostridium carboxidivorans P7</name>
    <dbReference type="NCBI Taxonomy" id="536227"/>
    <lineage>
        <taxon>Bacteria</taxon>
        <taxon>Bacillati</taxon>
        <taxon>Bacillota</taxon>
        <taxon>Clostridia</taxon>
        <taxon>Eubacteriales</taxon>
        <taxon>Clostridiaceae</taxon>
        <taxon>Clostridium</taxon>
    </lineage>
</organism>
<keyword evidence="4" id="KW-0378">Hydrolase</keyword>
<dbReference type="EMBL" id="ACVI01000018">
    <property type="protein sequence ID" value="EET88103.1"/>
    <property type="molecule type" value="Genomic_DNA"/>
</dbReference>
<keyword evidence="3 7" id="KW-0732">Signal</keyword>
<evidence type="ECO:0000256" key="2">
    <source>
        <dbReference type="ARBA" id="ARBA00022670"/>
    </source>
</evidence>
<dbReference type="OrthoDB" id="9808890at2"/>
<dbReference type="AlphaFoldDB" id="C6PRR0"/>
<dbReference type="InterPro" id="IPR051202">
    <property type="entry name" value="Peptidase_C40"/>
</dbReference>
<dbReference type="Pfam" id="PF24568">
    <property type="entry name" value="CC_PcsB"/>
    <property type="match status" value="1"/>
</dbReference>
<accession>C6PRR0</accession>
<sequence>MNKILKKIIAAGVLTLITSSPVMAEPSSTNGSNSKQQVESIEMNIEKLDNQIEETMNKVDKSSKEILEVQNDIKNVSTELDKSKNDMKNSQDLFNKRMRAIYISGSNGYVDMLIEANSFGDFLSRVDTVKRIINFDNRIISEYKVKQADIAKKKDKLTDENNRLLALKSDNEKKLNQLNSDKINQKKLLEEAKEQEKLYAAAEQAQVSTAVEQVSDIRSAAPRLSRGTTTTTSASSNNIIAYASNFLGTPYVWGGTSPNPGFDCSGFTQYVYAHFGVSLGRTTYDQINDGSEVSRDQLQPGDLVFFGTRSNPHHMGIYVGNGAYIHAPHTGDVIKISPMSRNDYVTARRVN</sequence>
<dbReference type="GO" id="GO:0006508">
    <property type="term" value="P:proteolysis"/>
    <property type="evidence" value="ECO:0007669"/>
    <property type="project" value="UniProtKB-KW"/>
</dbReference>
<dbReference type="Proteomes" id="UP000004198">
    <property type="component" value="Unassembled WGS sequence"/>
</dbReference>
<dbReference type="InterPro" id="IPR057309">
    <property type="entry name" value="PcsB_CC"/>
</dbReference>
<dbReference type="PANTHER" id="PTHR47053">
    <property type="entry name" value="MUREIN DD-ENDOPEPTIDASE MEPH-RELATED"/>
    <property type="match status" value="1"/>
</dbReference>
<comment type="similarity">
    <text evidence="1">Belongs to the peptidase C40 family.</text>
</comment>
<dbReference type="InterPro" id="IPR038765">
    <property type="entry name" value="Papain-like_cys_pep_sf"/>
</dbReference>
<dbReference type="eggNOG" id="COG3883">
    <property type="taxonomic scope" value="Bacteria"/>
</dbReference>
<reference evidence="9 10" key="1">
    <citation type="submission" date="2009-06" db="EMBL/GenBank/DDBJ databases">
        <title>The draft genome of Clostridium carboxidivorans P7.</title>
        <authorList>
            <consortium name="US DOE Joint Genome Institute (JGI-PGF)"/>
            <person name="Lucas S."/>
            <person name="Copeland A."/>
            <person name="Lapidus A."/>
            <person name="Glavina del Rio T."/>
            <person name="Tice H."/>
            <person name="Bruce D."/>
            <person name="Goodwin L."/>
            <person name="Pitluck S."/>
            <person name="Larimer F."/>
            <person name="Land M.L."/>
            <person name="Hauser L."/>
            <person name="Hemme C.L."/>
        </authorList>
    </citation>
    <scope>NUCLEOTIDE SEQUENCE [LARGE SCALE GENOMIC DNA]</scope>
    <source>
        <strain evidence="9 10">P7</strain>
    </source>
</reference>
<dbReference type="Pfam" id="PF00877">
    <property type="entry name" value="NLPC_P60"/>
    <property type="match status" value="1"/>
</dbReference>
<name>C6PRR0_9CLOT</name>
<dbReference type="STRING" id="536227.Ccar_09235"/>
<keyword evidence="10" id="KW-1185">Reference proteome</keyword>
<dbReference type="PANTHER" id="PTHR47053:SF1">
    <property type="entry name" value="MUREIN DD-ENDOPEPTIDASE MEPH-RELATED"/>
    <property type="match status" value="1"/>
</dbReference>
<feature type="coiled-coil region" evidence="6">
    <location>
        <begin position="150"/>
        <end position="205"/>
    </location>
</feature>
<evidence type="ECO:0000313" key="9">
    <source>
        <dbReference type="EMBL" id="EET88103.1"/>
    </source>
</evidence>
<evidence type="ECO:0000256" key="7">
    <source>
        <dbReference type="SAM" id="SignalP"/>
    </source>
</evidence>
<evidence type="ECO:0000256" key="4">
    <source>
        <dbReference type="ARBA" id="ARBA00022801"/>
    </source>
</evidence>
<feature type="domain" description="NlpC/P60" evidence="8">
    <location>
        <begin position="233"/>
        <end position="351"/>
    </location>
</feature>
<evidence type="ECO:0000256" key="3">
    <source>
        <dbReference type="ARBA" id="ARBA00022729"/>
    </source>
</evidence>
<dbReference type="PROSITE" id="PS51935">
    <property type="entry name" value="NLPC_P60"/>
    <property type="match status" value="1"/>
</dbReference>
<proteinExistence type="inferred from homology"/>
<evidence type="ECO:0000256" key="6">
    <source>
        <dbReference type="SAM" id="Coils"/>
    </source>
</evidence>
<dbReference type="Gene3D" id="6.10.250.3150">
    <property type="match status" value="1"/>
</dbReference>
<feature type="signal peptide" evidence="7">
    <location>
        <begin position="1"/>
        <end position="24"/>
    </location>
</feature>
<dbReference type="eggNOG" id="COG0791">
    <property type="taxonomic scope" value="Bacteria"/>
</dbReference>
<dbReference type="Gene3D" id="3.90.1720.10">
    <property type="entry name" value="endopeptidase domain like (from Nostoc punctiforme)"/>
    <property type="match status" value="1"/>
</dbReference>
<evidence type="ECO:0000313" key="10">
    <source>
        <dbReference type="Proteomes" id="UP000004198"/>
    </source>
</evidence>
<dbReference type="InterPro" id="IPR000064">
    <property type="entry name" value="NLP_P60_dom"/>
</dbReference>
<feature type="coiled-coil region" evidence="6">
    <location>
        <begin position="31"/>
        <end position="93"/>
    </location>
</feature>
<comment type="caution">
    <text evidence="9">The sequence shown here is derived from an EMBL/GenBank/DDBJ whole genome shotgun (WGS) entry which is preliminary data.</text>
</comment>
<keyword evidence="2" id="KW-0645">Protease</keyword>
<evidence type="ECO:0000256" key="5">
    <source>
        <dbReference type="ARBA" id="ARBA00022807"/>
    </source>
</evidence>
<dbReference type="GO" id="GO:0008234">
    <property type="term" value="F:cysteine-type peptidase activity"/>
    <property type="evidence" value="ECO:0007669"/>
    <property type="project" value="UniProtKB-KW"/>
</dbReference>
<keyword evidence="6" id="KW-0175">Coiled coil</keyword>